<keyword evidence="3" id="KW-1185">Reference proteome</keyword>
<comment type="caution">
    <text evidence="2">The sequence shown here is derived from an EMBL/GenBank/DDBJ whole genome shotgun (WGS) entry which is preliminary data.</text>
</comment>
<reference evidence="2" key="1">
    <citation type="submission" date="2021-01" db="EMBL/GenBank/DDBJ databases">
        <title>Whole genome shotgun sequence of Actinoplanes siamensis NBRC 109076.</title>
        <authorList>
            <person name="Komaki H."/>
            <person name="Tamura T."/>
        </authorList>
    </citation>
    <scope>NUCLEOTIDE SEQUENCE</scope>
    <source>
        <strain evidence="2">NBRC 109076</strain>
    </source>
</reference>
<sequence length="107" mass="11655">MRALSMAEGQRLHKITRTAKNPVKLRRATSSAEDAAAASRDLAGYFDTLTERKRTEAGVGLLDDLVAGPLRAGELSQEEVSAHHRIDGRALNTRSTLAGEDGEQRER</sequence>
<dbReference type="AlphaFoldDB" id="A0A919N6Y8"/>
<accession>A0A919N6Y8</accession>
<feature type="region of interest" description="Disordered" evidence="1">
    <location>
        <begin position="76"/>
        <end position="107"/>
    </location>
</feature>
<name>A0A919N6Y8_9ACTN</name>
<organism evidence="2 3">
    <name type="scientific">Actinoplanes siamensis</name>
    <dbReference type="NCBI Taxonomy" id="1223317"/>
    <lineage>
        <taxon>Bacteria</taxon>
        <taxon>Bacillati</taxon>
        <taxon>Actinomycetota</taxon>
        <taxon>Actinomycetes</taxon>
        <taxon>Micromonosporales</taxon>
        <taxon>Micromonosporaceae</taxon>
        <taxon>Actinoplanes</taxon>
    </lineage>
</organism>
<dbReference type="EMBL" id="BOMW01000027">
    <property type="protein sequence ID" value="GIF05562.1"/>
    <property type="molecule type" value="Genomic_DNA"/>
</dbReference>
<evidence type="ECO:0000313" key="2">
    <source>
        <dbReference type="EMBL" id="GIF05562.1"/>
    </source>
</evidence>
<dbReference type="Proteomes" id="UP000629619">
    <property type="component" value="Unassembled WGS sequence"/>
</dbReference>
<evidence type="ECO:0000313" key="3">
    <source>
        <dbReference type="Proteomes" id="UP000629619"/>
    </source>
</evidence>
<gene>
    <name evidence="2" type="ORF">Asi03nite_31000</name>
</gene>
<dbReference type="RefSeq" id="WP_239102702.1">
    <property type="nucleotide sequence ID" value="NZ_BOMW01000027.1"/>
</dbReference>
<evidence type="ECO:0000256" key="1">
    <source>
        <dbReference type="SAM" id="MobiDB-lite"/>
    </source>
</evidence>
<protein>
    <submittedName>
        <fullName evidence="2">Uncharacterized protein</fullName>
    </submittedName>
</protein>
<proteinExistence type="predicted"/>